<dbReference type="InterPro" id="IPR045509">
    <property type="entry name" value="HD_assoc_2"/>
</dbReference>
<dbReference type="GO" id="GO:0008832">
    <property type="term" value="F:dGTPase activity"/>
    <property type="evidence" value="ECO:0007669"/>
    <property type="project" value="TreeGrafter"/>
</dbReference>
<dbReference type="OrthoDB" id="9803619at2"/>
<evidence type="ECO:0000313" key="3">
    <source>
        <dbReference type="Proteomes" id="UP000218627"/>
    </source>
</evidence>
<evidence type="ECO:0000313" key="2">
    <source>
        <dbReference type="EMBL" id="SNZ12260.1"/>
    </source>
</evidence>
<dbReference type="PANTHER" id="PTHR11373:SF4">
    <property type="entry name" value="DEOXYNUCLEOSIDE TRIPHOSPHATE TRIPHOSPHOHYDROLASE SAMHD1"/>
    <property type="match status" value="1"/>
</dbReference>
<dbReference type="CDD" id="cd00077">
    <property type="entry name" value="HDc"/>
    <property type="match status" value="1"/>
</dbReference>
<accession>A0A285NRW1</accession>
<dbReference type="InterPro" id="IPR050135">
    <property type="entry name" value="dGTPase-like"/>
</dbReference>
<organism evidence="2 3">
    <name type="scientific">Hydrogenobacter hydrogenophilus</name>
    <dbReference type="NCBI Taxonomy" id="35835"/>
    <lineage>
        <taxon>Bacteria</taxon>
        <taxon>Pseudomonadati</taxon>
        <taxon>Aquificota</taxon>
        <taxon>Aquificia</taxon>
        <taxon>Aquificales</taxon>
        <taxon>Aquificaceae</taxon>
        <taxon>Hydrogenobacter</taxon>
    </lineage>
</organism>
<sequence length="379" mass="44564">MFKDFSDPIHGFVRVEDHELKVIDSIYFQRLRYIKQLGVAYLVFPSAHHTRFEHSIGVMELATRIYNSLGLKDKRLLQIVRLAGLLHDIGHPPFSHTTEVLLGDKSHEDVGYKAITEGHVGEILRREGFSYDEVELIARLAFKRCSQDEERILSDIITGEFGADRMDYLRRDAYFCGTYYGFFDYERLLNHIDLIEGKKTVNISAIRTLESFFLGRYFMYAQVYFHKVVRILNIHLLELIERFFRRDQFLNTDSLMTMTDGELLAVALKHPDNIHIKRLIGREHFREVFSTNSYEEFQEVKKELTLRYEPEVLRFDAVRKKVMDDDVLLSKNNTLVSLREASDVMANLKDIEIYRVYAERSLKDEMRKLLTTKGYHGKP</sequence>
<proteinExistence type="predicted"/>
<dbReference type="RefSeq" id="WP_096600738.1">
    <property type="nucleotide sequence ID" value="NZ_OBEN01000001.1"/>
</dbReference>
<dbReference type="GO" id="GO:0006203">
    <property type="term" value="P:dGTP catabolic process"/>
    <property type="evidence" value="ECO:0007669"/>
    <property type="project" value="TreeGrafter"/>
</dbReference>
<name>A0A285NRW1_9AQUI</name>
<dbReference type="PANTHER" id="PTHR11373">
    <property type="entry name" value="DEOXYNUCLEOSIDE TRIPHOSPHATE TRIPHOSPHOHYDROLASE"/>
    <property type="match status" value="1"/>
</dbReference>
<keyword evidence="3" id="KW-1185">Reference proteome</keyword>
<feature type="domain" description="HD" evidence="1">
    <location>
        <begin position="51"/>
        <end position="169"/>
    </location>
</feature>
<dbReference type="SUPFAM" id="SSF109604">
    <property type="entry name" value="HD-domain/PDEase-like"/>
    <property type="match status" value="1"/>
</dbReference>
<dbReference type="Gene3D" id="1.10.3210.10">
    <property type="entry name" value="Hypothetical protein af1432"/>
    <property type="match status" value="1"/>
</dbReference>
<dbReference type="Gene3D" id="3.30.70.1370">
    <property type="entry name" value="HD domain like"/>
    <property type="match status" value="1"/>
</dbReference>
<dbReference type="PROSITE" id="PS51831">
    <property type="entry name" value="HD"/>
    <property type="match status" value="1"/>
</dbReference>
<dbReference type="SMART" id="SM00471">
    <property type="entry name" value="HDc"/>
    <property type="match status" value="1"/>
</dbReference>
<dbReference type="Pfam" id="PF01966">
    <property type="entry name" value="HD"/>
    <property type="match status" value="1"/>
</dbReference>
<dbReference type="AlphaFoldDB" id="A0A285NRW1"/>
<dbReference type="InterPro" id="IPR003607">
    <property type="entry name" value="HD/PDEase_dom"/>
</dbReference>
<dbReference type="InterPro" id="IPR006674">
    <property type="entry name" value="HD_domain"/>
</dbReference>
<dbReference type="Pfam" id="PF19276">
    <property type="entry name" value="HD_assoc_2"/>
    <property type="match status" value="1"/>
</dbReference>
<reference evidence="3" key="1">
    <citation type="submission" date="2017-09" db="EMBL/GenBank/DDBJ databases">
        <authorList>
            <person name="Varghese N."/>
            <person name="Submissions S."/>
        </authorList>
    </citation>
    <scope>NUCLEOTIDE SEQUENCE [LARGE SCALE GENOMIC DNA]</scope>
    <source>
        <strain evidence="3">DSM 2913</strain>
    </source>
</reference>
<dbReference type="EMBL" id="OBEN01000001">
    <property type="protein sequence ID" value="SNZ12260.1"/>
    <property type="molecule type" value="Genomic_DNA"/>
</dbReference>
<protein>
    <recommendedName>
        <fullName evidence="1">HD domain-containing protein</fullName>
    </recommendedName>
</protein>
<gene>
    <name evidence="2" type="ORF">SAMN06265353_0510</name>
</gene>
<dbReference type="Proteomes" id="UP000218627">
    <property type="component" value="Unassembled WGS sequence"/>
</dbReference>
<evidence type="ECO:0000259" key="1">
    <source>
        <dbReference type="PROSITE" id="PS51831"/>
    </source>
</evidence>